<dbReference type="AlphaFoldDB" id="A0A9P0YTE3"/>
<sequence length="907" mass="99649">MDELDVLARDYGIRPAGKSAPMRSDAGDLRSSSARPSLSSPFFDDRDGPVFNDAFGGPPRYKNSNANSKDSGMNDFDYGSVLKAGNHSKSNISSLPVYDKPVYDDDIFEGMPGIKSKSLSSSTARIEDMFASVAPQPKKSHNTDHLDDLLGNVGKNEKMTDIKSSTSSRGFDDLLAGFGSVNPAVTNRPSTESNQASKRSGNSNRTSSVADYPFTFLETSSAAPSTRVFSVPLKSTINPGKSGKSVWGGGFDELVDPLNSLGGSVPSFSHDRNTKSNKSPSRNRSVRNEKQVPHSRDNDKESFSRHSGIHPHYAANEDGSPESLVDRPIRDSLKPLRRDAASTPRSPQYASVGQNETSSWVDISPVLEEQEHISGDIWITVSEVPLFTHPTNAPPPSRPPPPIPRHTSKSEAGPFASHPLKSDVYSSSPRYMQYSQSPKTFGAVAKSSTGSQLHELEEFANGASTQNSADGTASALSGEQMNANSIAAASAAAMKEAMDRAEAKFRRAKEVREREYAKAGRSSVHLEKDEYDMHEVQDRESKEKDEVLERERCQRVKEEEEQSRLGRERERARQAVERATREARERAAAAARIKAERAAVEKAAGEARERAGRAAVQRVQAEARERAAVEAREKAASAKTELFEARRREERAAVERAATEARERAAVAAATSRVNQEKNGDDLESFFSMGSRASSAPRPRASSPETMLDAQFQNKGGPEGAKATSSPGLASNLRKASSTANLVDDLSSIFGAAPSSGEFQEFEGESEERRRARLERHQRTQERTAKALAEKNQRDLQVQRDQEERHRIAETLDIEIKRWAAGKEGNLRALLSTMQYVLWPECGWQPVSLTDLITGASVKKAYRKATLCIHPDKVQQKGATLQQKYIAEKVFDLLKEAWNKFNSEELF</sequence>
<feature type="region of interest" description="Disordered" evidence="2">
    <location>
        <begin position="262"/>
        <end position="357"/>
    </location>
</feature>
<dbReference type="InterPro" id="IPR001623">
    <property type="entry name" value="DnaJ_domain"/>
</dbReference>
<feature type="compositionally biased region" description="Polar residues" evidence="2">
    <location>
        <begin position="723"/>
        <end position="732"/>
    </location>
</feature>
<dbReference type="GO" id="GO:0072583">
    <property type="term" value="P:clathrin-dependent endocytosis"/>
    <property type="evidence" value="ECO:0007669"/>
    <property type="project" value="TreeGrafter"/>
</dbReference>
<proteinExistence type="predicted"/>
<dbReference type="PROSITE" id="PS50076">
    <property type="entry name" value="DNAJ_2"/>
    <property type="match status" value="1"/>
</dbReference>
<feature type="region of interest" description="Disordered" evidence="2">
    <location>
        <begin position="632"/>
        <end position="732"/>
    </location>
</feature>
<protein>
    <recommendedName>
        <fullName evidence="3">J domain-containing protein</fullName>
    </recommendedName>
</protein>
<keyword evidence="5" id="KW-1185">Reference proteome</keyword>
<organism evidence="4 5">
    <name type="scientific">Cuscuta europaea</name>
    <name type="common">European dodder</name>
    <dbReference type="NCBI Taxonomy" id="41803"/>
    <lineage>
        <taxon>Eukaryota</taxon>
        <taxon>Viridiplantae</taxon>
        <taxon>Streptophyta</taxon>
        <taxon>Embryophyta</taxon>
        <taxon>Tracheophyta</taxon>
        <taxon>Spermatophyta</taxon>
        <taxon>Magnoliopsida</taxon>
        <taxon>eudicotyledons</taxon>
        <taxon>Gunneridae</taxon>
        <taxon>Pentapetalae</taxon>
        <taxon>asterids</taxon>
        <taxon>lamiids</taxon>
        <taxon>Solanales</taxon>
        <taxon>Convolvulaceae</taxon>
        <taxon>Cuscuteae</taxon>
        <taxon>Cuscuta</taxon>
        <taxon>Cuscuta subgen. Cuscuta</taxon>
    </lineage>
</organism>
<dbReference type="PANTHER" id="PTHR23172">
    <property type="entry name" value="AUXILIN/CYCLIN G-ASSOCIATED KINASE-RELATED"/>
    <property type="match status" value="1"/>
</dbReference>
<comment type="caution">
    <text evidence="4">The sequence shown here is derived from an EMBL/GenBank/DDBJ whole genome shotgun (WGS) entry which is preliminary data.</text>
</comment>
<evidence type="ECO:0000256" key="2">
    <source>
        <dbReference type="SAM" id="MobiDB-lite"/>
    </source>
</evidence>
<feature type="region of interest" description="Disordered" evidence="2">
    <location>
        <begin position="514"/>
        <end position="583"/>
    </location>
</feature>
<feature type="compositionally biased region" description="Polar residues" evidence="2">
    <location>
        <begin position="343"/>
        <end position="357"/>
    </location>
</feature>
<feature type="region of interest" description="Disordered" evidence="2">
    <location>
        <begin position="182"/>
        <end position="208"/>
    </location>
</feature>
<evidence type="ECO:0000259" key="3">
    <source>
        <dbReference type="PROSITE" id="PS50076"/>
    </source>
</evidence>
<name>A0A9P0YTE3_CUSEU</name>
<dbReference type="OrthoDB" id="1717591at2759"/>
<dbReference type="SUPFAM" id="SSF46565">
    <property type="entry name" value="Chaperone J-domain"/>
    <property type="match status" value="1"/>
</dbReference>
<feature type="compositionally biased region" description="Polar residues" evidence="2">
    <location>
        <begin position="183"/>
        <end position="208"/>
    </location>
</feature>
<feature type="region of interest" description="Disordered" evidence="2">
    <location>
        <begin position="9"/>
        <end position="70"/>
    </location>
</feature>
<dbReference type="Gene3D" id="1.10.287.110">
    <property type="entry name" value="DnaJ domain"/>
    <property type="match status" value="1"/>
</dbReference>
<dbReference type="FunFam" id="1.10.287.110:FF:000009">
    <property type="entry name" value="Auxilin-related protein 1"/>
    <property type="match status" value="1"/>
</dbReference>
<evidence type="ECO:0000313" key="5">
    <source>
        <dbReference type="Proteomes" id="UP001152484"/>
    </source>
</evidence>
<dbReference type="GO" id="GO:0031982">
    <property type="term" value="C:vesicle"/>
    <property type="evidence" value="ECO:0007669"/>
    <property type="project" value="TreeGrafter"/>
</dbReference>
<keyword evidence="1" id="KW-0175">Coiled coil</keyword>
<feature type="compositionally biased region" description="Basic and acidic residues" evidence="2">
    <location>
        <begin position="632"/>
        <end position="665"/>
    </location>
</feature>
<feature type="compositionally biased region" description="Low complexity" evidence="2">
    <location>
        <begin position="691"/>
        <end position="704"/>
    </location>
</feature>
<feature type="compositionally biased region" description="Basic and acidic residues" evidence="2">
    <location>
        <begin position="324"/>
        <end position="340"/>
    </location>
</feature>
<feature type="region of interest" description="Disordered" evidence="2">
    <location>
        <begin position="756"/>
        <end position="802"/>
    </location>
</feature>
<feature type="region of interest" description="Disordered" evidence="2">
    <location>
        <begin position="389"/>
        <end position="426"/>
    </location>
</feature>
<feature type="compositionally biased region" description="Low complexity" evidence="2">
    <location>
        <begin position="29"/>
        <end position="42"/>
    </location>
</feature>
<feature type="compositionally biased region" description="Basic and acidic residues" evidence="2">
    <location>
        <begin position="286"/>
        <end position="304"/>
    </location>
</feature>
<accession>A0A9P0YTE3</accession>
<evidence type="ECO:0000256" key="1">
    <source>
        <dbReference type="ARBA" id="ARBA00023054"/>
    </source>
</evidence>
<dbReference type="Proteomes" id="UP001152484">
    <property type="component" value="Unassembled WGS sequence"/>
</dbReference>
<feature type="compositionally biased region" description="Basic and acidic residues" evidence="2">
    <location>
        <begin position="767"/>
        <end position="802"/>
    </location>
</feature>
<dbReference type="GO" id="GO:0072318">
    <property type="term" value="P:clathrin coat disassembly"/>
    <property type="evidence" value="ECO:0007669"/>
    <property type="project" value="TreeGrafter"/>
</dbReference>
<dbReference type="InterPro" id="IPR036869">
    <property type="entry name" value="J_dom_sf"/>
</dbReference>
<reference evidence="4" key="1">
    <citation type="submission" date="2022-07" db="EMBL/GenBank/DDBJ databases">
        <authorList>
            <person name="Macas J."/>
            <person name="Novak P."/>
            <person name="Neumann P."/>
        </authorList>
    </citation>
    <scope>NUCLEOTIDE SEQUENCE</scope>
</reference>
<gene>
    <name evidence="4" type="ORF">CEURO_LOCUS5239</name>
</gene>
<dbReference type="EMBL" id="CAMAPE010000009">
    <property type="protein sequence ID" value="CAH9074614.1"/>
    <property type="molecule type" value="Genomic_DNA"/>
</dbReference>
<dbReference type="PANTHER" id="PTHR23172:SF19">
    <property type="entry name" value="J DOMAIN-CONTAINING PROTEIN"/>
    <property type="match status" value="1"/>
</dbReference>
<feature type="compositionally biased region" description="Pro residues" evidence="2">
    <location>
        <begin position="392"/>
        <end position="404"/>
    </location>
</feature>
<feature type="domain" description="J" evidence="3">
    <location>
        <begin position="842"/>
        <end position="906"/>
    </location>
</feature>
<dbReference type="GO" id="GO:0005737">
    <property type="term" value="C:cytoplasm"/>
    <property type="evidence" value="ECO:0007669"/>
    <property type="project" value="TreeGrafter"/>
</dbReference>
<evidence type="ECO:0000313" key="4">
    <source>
        <dbReference type="EMBL" id="CAH9074614.1"/>
    </source>
</evidence>
<dbReference type="GO" id="GO:0030276">
    <property type="term" value="F:clathrin binding"/>
    <property type="evidence" value="ECO:0007669"/>
    <property type="project" value="TreeGrafter"/>
</dbReference>